<protein>
    <submittedName>
        <fullName evidence="1">Uncharacterized protein</fullName>
    </submittedName>
</protein>
<organism evidence="1 2">
    <name type="scientific">Aeromicrobium ginsengisoli</name>
    <dbReference type="NCBI Taxonomy" id="363867"/>
    <lineage>
        <taxon>Bacteria</taxon>
        <taxon>Bacillati</taxon>
        <taxon>Actinomycetota</taxon>
        <taxon>Actinomycetes</taxon>
        <taxon>Propionibacteriales</taxon>
        <taxon>Nocardioidaceae</taxon>
        <taxon>Aeromicrobium</taxon>
    </lineage>
</organism>
<evidence type="ECO:0000313" key="2">
    <source>
        <dbReference type="Proteomes" id="UP000380867"/>
    </source>
</evidence>
<name>A0A5M4FHN0_9ACTN</name>
<comment type="caution">
    <text evidence="1">The sequence shown here is derived from an EMBL/GenBank/DDBJ whole genome shotgun (WGS) entry which is preliminary data.</text>
</comment>
<proteinExistence type="predicted"/>
<gene>
    <name evidence="1" type="ORF">ESP70_007525</name>
</gene>
<sequence>MRDELKARGFSCQVTVPRTRSALSIRQISDAGFEDVHLRTWPELVEDSLRSDVVVCALAGPMTQRLSIDLSEATGPGAPGPVLVSGWVGVIIEKITAGYLDRAGTDVVAVNSAHDLAYFRRTAGTLGLSDGNLLLSGLPFLSSDPAPERTGEIQRVLFADQPTVPGSRVERLYVYRRLIDYAREHPDRLVILKPRHRPGEDTFHRMAHHPADLLKGDELPANFLIDYTPIGIQLPHVDLLLTMSSTACLEAIDNGCRVALVLDLGVHERYGNHVFLDSGLLRTFDEIKKDEIGSPDPAWLDGYFGDRTQPAKRAIVDRVEELLESGDRPSHQIWGTPYFRSAVEMVRAKDAIGTSRISPAWARRMRARGPVLGTVAQGAHLLLPPVIIRPIRWVLRRVSSR</sequence>
<dbReference type="OrthoDB" id="8441777at2"/>
<dbReference type="Proteomes" id="UP000380867">
    <property type="component" value="Unassembled WGS sequence"/>
</dbReference>
<dbReference type="Pfam" id="PF20471">
    <property type="entry name" value="DUF6716"/>
    <property type="match status" value="1"/>
</dbReference>
<evidence type="ECO:0000313" key="1">
    <source>
        <dbReference type="EMBL" id="KAA1398273.1"/>
    </source>
</evidence>
<keyword evidence="2" id="KW-1185">Reference proteome</keyword>
<accession>A0A5M4FHN0</accession>
<dbReference type="AlphaFoldDB" id="A0A5M4FHN0"/>
<reference evidence="1" key="1">
    <citation type="submission" date="2019-09" db="EMBL/GenBank/DDBJ databases">
        <authorList>
            <person name="Li J."/>
        </authorList>
    </citation>
    <scope>NUCLEOTIDE SEQUENCE [LARGE SCALE GENOMIC DNA]</scope>
    <source>
        <strain evidence="1">JCM 14732</strain>
    </source>
</reference>
<dbReference type="EMBL" id="SDPQ02000002">
    <property type="protein sequence ID" value="KAA1398273.1"/>
    <property type="molecule type" value="Genomic_DNA"/>
</dbReference>
<dbReference type="InterPro" id="IPR046561">
    <property type="entry name" value="DUF6716"/>
</dbReference>